<dbReference type="InParanoid" id="G3IJ96"/>
<dbReference type="AlphaFoldDB" id="G3IJ96"/>
<proteinExistence type="predicted"/>
<gene>
    <name evidence="2" type="ORF">I79_023929</name>
</gene>
<evidence type="ECO:0000256" key="1">
    <source>
        <dbReference type="SAM" id="MobiDB-lite"/>
    </source>
</evidence>
<name>G3IJ96_CRIGR</name>
<protein>
    <submittedName>
        <fullName evidence="2">Uncharacterized protein</fullName>
    </submittedName>
</protein>
<dbReference type="EMBL" id="JH003234">
    <property type="protein sequence ID" value="EGW14411.1"/>
    <property type="molecule type" value="Genomic_DNA"/>
</dbReference>
<dbReference type="Proteomes" id="UP000001075">
    <property type="component" value="Unassembled WGS sequence"/>
</dbReference>
<organism evidence="2 3">
    <name type="scientific">Cricetulus griseus</name>
    <name type="common">Chinese hamster</name>
    <name type="synonym">Cricetulus barabensis griseus</name>
    <dbReference type="NCBI Taxonomy" id="10029"/>
    <lineage>
        <taxon>Eukaryota</taxon>
        <taxon>Metazoa</taxon>
        <taxon>Chordata</taxon>
        <taxon>Craniata</taxon>
        <taxon>Vertebrata</taxon>
        <taxon>Euteleostomi</taxon>
        <taxon>Mammalia</taxon>
        <taxon>Eutheria</taxon>
        <taxon>Euarchontoglires</taxon>
        <taxon>Glires</taxon>
        <taxon>Rodentia</taxon>
        <taxon>Myomorpha</taxon>
        <taxon>Muroidea</taxon>
        <taxon>Cricetidae</taxon>
        <taxon>Cricetinae</taxon>
        <taxon>Cricetulus</taxon>
    </lineage>
</organism>
<feature type="compositionally biased region" description="Polar residues" evidence="1">
    <location>
        <begin position="1"/>
        <end position="12"/>
    </location>
</feature>
<feature type="region of interest" description="Disordered" evidence="1">
    <location>
        <begin position="1"/>
        <end position="26"/>
    </location>
</feature>
<evidence type="ECO:0000313" key="2">
    <source>
        <dbReference type="EMBL" id="EGW14411.1"/>
    </source>
</evidence>
<dbReference type="InterPro" id="IPR001589">
    <property type="entry name" value="Actinin_actin-bd_CS"/>
</dbReference>
<sequence length="55" mass="6404">MVEGISPQQQQLDKIPGNIPPSNIQPSCKVRERKTFIHWANMSHTISRVYYYTSQ</sequence>
<dbReference type="PROSITE" id="PS00019">
    <property type="entry name" value="ACTININ_1"/>
    <property type="match status" value="1"/>
</dbReference>
<reference evidence="3" key="1">
    <citation type="journal article" date="2011" name="Nat. Biotechnol.">
        <title>The genomic sequence of the Chinese hamster ovary (CHO)-K1 cell line.</title>
        <authorList>
            <person name="Xu X."/>
            <person name="Nagarajan H."/>
            <person name="Lewis N.E."/>
            <person name="Pan S."/>
            <person name="Cai Z."/>
            <person name="Liu X."/>
            <person name="Chen W."/>
            <person name="Xie M."/>
            <person name="Wang W."/>
            <person name="Hammond S."/>
            <person name="Andersen M.R."/>
            <person name="Neff N."/>
            <person name="Passarelli B."/>
            <person name="Koh W."/>
            <person name="Fan H.C."/>
            <person name="Wang J."/>
            <person name="Gui Y."/>
            <person name="Lee K.H."/>
            <person name="Betenbaugh M.J."/>
            <person name="Quake S.R."/>
            <person name="Famili I."/>
            <person name="Palsson B.O."/>
            <person name="Wang J."/>
        </authorList>
    </citation>
    <scope>NUCLEOTIDE SEQUENCE [LARGE SCALE GENOMIC DNA]</scope>
    <source>
        <strain evidence="3">CHO K1 cell line</strain>
    </source>
</reference>
<accession>G3IJ96</accession>
<evidence type="ECO:0000313" key="3">
    <source>
        <dbReference type="Proteomes" id="UP000001075"/>
    </source>
</evidence>